<dbReference type="SUPFAM" id="SSF56574">
    <property type="entry name" value="Serpins"/>
    <property type="match status" value="1"/>
</dbReference>
<dbReference type="PANTHER" id="PTHR11461">
    <property type="entry name" value="SERINE PROTEASE INHIBITOR, SERPIN"/>
    <property type="match status" value="1"/>
</dbReference>
<dbReference type="PANTHER" id="PTHR11461:SF211">
    <property type="entry name" value="GH10112P-RELATED"/>
    <property type="match status" value="1"/>
</dbReference>
<evidence type="ECO:0000313" key="4">
    <source>
        <dbReference type="EMBL" id="NDY92569.1"/>
    </source>
</evidence>
<dbReference type="InterPro" id="IPR000215">
    <property type="entry name" value="Serpin_fam"/>
</dbReference>
<evidence type="ECO:0000256" key="1">
    <source>
        <dbReference type="RuleBase" id="RU000411"/>
    </source>
</evidence>
<keyword evidence="5" id="KW-1185">Reference proteome</keyword>
<dbReference type="GO" id="GO:0004867">
    <property type="term" value="F:serine-type endopeptidase inhibitor activity"/>
    <property type="evidence" value="ECO:0007669"/>
    <property type="project" value="InterPro"/>
</dbReference>
<sequence length="438" mass="46438">MQRPPAFGRAGACLRTALRRLPTAAMAAALLGGAAAASGAPRPSPAANDAATAAALGELGLKLLRADRPASAASPVGNSVVSSLSLAQALGLLQAGTAGASAHELNRLMGDGRVSAGQRLYQQRLPDLAERLARDEGLHQANRLWLDDSLVKALQPSYAQRVQARQGTPAGVIPAFDAELARSQINRWVGEQTQQRIAELLPEGSLQGSTRLVLTNALHFKRAWAQPFPVTGTQLRPFTGDDGAVVQARQMQDEREVLQASVQGVTVMELPFATQEGRDAPAYSLLLALPPAGQRLGDFVQTLHGTDLARWRGALQPKRCQLSLPRLDLAPRSRPLKDTLQALGLKTPFSDRADFSPLLRQGHRGLRLENVFQSAAIALDETGAEASAATAAVVGLKSFAPVSDAPACAADRPFFFAVMHRASGVPLFMGQLAEPLRN</sequence>
<comment type="caution">
    <text evidence="4">The sequence shown here is derived from an EMBL/GenBank/DDBJ whole genome shotgun (WGS) entry which is preliminary data.</text>
</comment>
<comment type="similarity">
    <text evidence="1">Belongs to the serpin family.</text>
</comment>
<organism evidence="4 5">
    <name type="scientific">Ideonella livida</name>
    <dbReference type="NCBI Taxonomy" id="2707176"/>
    <lineage>
        <taxon>Bacteria</taxon>
        <taxon>Pseudomonadati</taxon>
        <taxon>Pseudomonadota</taxon>
        <taxon>Betaproteobacteria</taxon>
        <taxon>Burkholderiales</taxon>
        <taxon>Sphaerotilaceae</taxon>
        <taxon>Ideonella</taxon>
    </lineage>
</organism>
<dbReference type="AlphaFoldDB" id="A0A7C9PIJ1"/>
<dbReference type="GO" id="GO:0005615">
    <property type="term" value="C:extracellular space"/>
    <property type="evidence" value="ECO:0007669"/>
    <property type="project" value="InterPro"/>
</dbReference>
<name>A0A7C9PIJ1_9BURK</name>
<dbReference type="InterPro" id="IPR042185">
    <property type="entry name" value="Serpin_sf_2"/>
</dbReference>
<dbReference type="Pfam" id="PF00079">
    <property type="entry name" value="Serpin"/>
    <property type="match status" value="1"/>
</dbReference>
<dbReference type="Proteomes" id="UP000484255">
    <property type="component" value="Unassembled WGS sequence"/>
</dbReference>
<feature type="domain" description="Serpin" evidence="3">
    <location>
        <begin position="61"/>
        <end position="435"/>
    </location>
</feature>
<dbReference type="SMART" id="SM00093">
    <property type="entry name" value="SERPIN"/>
    <property type="match status" value="1"/>
</dbReference>
<proteinExistence type="inferred from homology"/>
<protein>
    <submittedName>
        <fullName evidence="4">Serpin family protein</fullName>
    </submittedName>
</protein>
<gene>
    <name evidence="4" type="ORF">G3A44_15375</name>
</gene>
<evidence type="ECO:0000313" key="5">
    <source>
        <dbReference type="Proteomes" id="UP000484255"/>
    </source>
</evidence>
<feature type="chain" id="PRO_5029017988" evidence="2">
    <location>
        <begin position="28"/>
        <end position="438"/>
    </location>
</feature>
<keyword evidence="2" id="KW-0732">Signal</keyword>
<dbReference type="InterPro" id="IPR036186">
    <property type="entry name" value="Serpin_sf"/>
</dbReference>
<dbReference type="RefSeq" id="WP_163458546.1">
    <property type="nucleotide sequence ID" value="NZ_JAAGOH010000019.1"/>
</dbReference>
<reference evidence="4 5" key="1">
    <citation type="submission" date="2020-02" db="EMBL/GenBank/DDBJ databases">
        <title>Ideonella bacterium strain TBM-1.</title>
        <authorList>
            <person name="Chen W.-M."/>
        </authorList>
    </citation>
    <scope>NUCLEOTIDE SEQUENCE [LARGE SCALE GENOMIC DNA]</scope>
    <source>
        <strain evidence="4 5">TBM-1</strain>
    </source>
</reference>
<dbReference type="InterPro" id="IPR042178">
    <property type="entry name" value="Serpin_sf_1"/>
</dbReference>
<dbReference type="EMBL" id="JAAGOH010000019">
    <property type="protein sequence ID" value="NDY92569.1"/>
    <property type="molecule type" value="Genomic_DNA"/>
</dbReference>
<dbReference type="InterPro" id="IPR023796">
    <property type="entry name" value="Serpin_dom"/>
</dbReference>
<dbReference type="Gene3D" id="3.30.497.10">
    <property type="entry name" value="Antithrombin, subunit I, domain 2"/>
    <property type="match status" value="1"/>
</dbReference>
<evidence type="ECO:0000259" key="3">
    <source>
        <dbReference type="SMART" id="SM00093"/>
    </source>
</evidence>
<feature type="signal peptide" evidence="2">
    <location>
        <begin position="1"/>
        <end position="27"/>
    </location>
</feature>
<accession>A0A7C9PIJ1</accession>
<evidence type="ECO:0000256" key="2">
    <source>
        <dbReference type="SAM" id="SignalP"/>
    </source>
</evidence>
<dbReference type="Gene3D" id="2.30.39.10">
    <property type="entry name" value="Alpha-1-antitrypsin, domain 1"/>
    <property type="match status" value="1"/>
</dbReference>